<gene>
    <name evidence="3" type="ORF">GLOIN_2v1770448</name>
</gene>
<evidence type="ECO:0000313" key="4">
    <source>
        <dbReference type="Proteomes" id="UP000018888"/>
    </source>
</evidence>
<dbReference type="InterPro" id="IPR051681">
    <property type="entry name" value="Ser/Thr_Kinases-Pseudokinases"/>
</dbReference>
<sequence>MAIIRQEIVRATINRAAALVDPNIQNNLEKRHVFRIQTVLADKSLTKDEKSYAVKELNKVFDHYKILYNEGTKRICENCHDECLATLYCEHSLIPNLIVEWIPYNNLQNIKYLTKGGSSEIYTAVWIGGCYEEWDLKEKQLKRYGSMIVVLKKLENVESANKSWFDEGISHLHISSKTSLIVQCYGLTQNPFNGNYMIVMNHMNINLREYLQQNLNKITWKERIQIIDSIIGAVYDIHSESSIHRDLHSGNILFGQSNQNFFISDFGFCGPANKPLNSIYGNLPYIAPEVIVNKKYTFASDIYSIGILMWEISSGQPPFINKHDYDLAIRIINGMRPKTIPDTPLEYKELMEQCWDANPTKRPDIFTLFNKIRDIYRWYCQNENEQRIISKITSTNNSQLNTRYNLNSSSTNSSFFGNFSTSSSNWNISSRVYNFENLPEPKNATKEEQDAYHSIQFDYDLQDGLIIVEEKSNKRCYFDDDDKDLAYNSNKKVNSNNNEEIQYHEIGYQYT</sequence>
<dbReference type="PANTHER" id="PTHR44329">
    <property type="entry name" value="SERINE/THREONINE-PROTEIN KINASE TNNI3K-RELATED"/>
    <property type="match status" value="1"/>
</dbReference>
<comment type="caution">
    <text evidence="3">The sequence shown here is derived from an EMBL/GenBank/DDBJ whole genome shotgun (WGS) entry which is preliminary data.</text>
</comment>
<accession>A0A2H5U772</accession>
<dbReference type="Proteomes" id="UP000018888">
    <property type="component" value="Unassembled WGS sequence"/>
</dbReference>
<dbReference type="PROSITE" id="PS50011">
    <property type="entry name" value="PROTEIN_KINASE_DOM"/>
    <property type="match status" value="1"/>
</dbReference>
<keyword evidence="2" id="KW-0067">ATP-binding</keyword>
<protein>
    <submittedName>
        <fullName evidence="3">Kinase-like domain-containing protein</fullName>
    </submittedName>
</protein>
<proteinExistence type="predicted"/>
<evidence type="ECO:0000313" key="3">
    <source>
        <dbReference type="EMBL" id="POG75242.1"/>
    </source>
</evidence>
<dbReference type="InterPro" id="IPR001245">
    <property type="entry name" value="Ser-Thr/Tyr_kinase_cat_dom"/>
</dbReference>
<dbReference type="EMBL" id="AUPC02000063">
    <property type="protein sequence ID" value="POG75242.1"/>
    <property type="molecule type" value="Genomic_DNA"/>
</dbReference>
<dbReference type="Gene3D" id="1.10.10.1010">
    <property type="entry name" value="Intein homing endonuclease, domain IV"/>
    <property type="match status" value="1"/>
</dbReference>
<evidence type="ECO:0000256" key="2">
    <source>
        <dbReference type="ARBA" id="ARBA00022840"/>
    </source>
</evidence>
<dbReference type="Gene3D" id="1.10.510.10">
    <property type="entry name" value="Transferase(Phosphotransferase) domain 1"/>
    <property type="match status" value="1"/>
</dbReference>
<dbReference type="InterPro" id="IPR011009">
    <property type="entry name" value="Kinase-like_dom_sf"/>
</dbReference>
<organism evidence="3 4">
    <name type="scientific">Rhizophagus irregularis (strain DAOM 181602 / DAOM 197198 / MUCL 43194)</name>
    <name type="common">Arbuscular mycorrhizal fungus</name>
    <name type="synonym">Glomus intraradices</name>
    <dbReference type="NCBI Taxonomy" id="747089"/>
    <lineage>
        <taxon>Eukaryota</taxon>
        <taxon>Fungi</taxon>
        <taxon>Fungi incertae sedis</taxon>
        <taxon>Mucoromycota</taxon>
        <taxon>Glomeromycotina</taxon>
        <taxon>Glomeromycetes</taxon>
        <taxon>Glomerales</taxon>
        <taxon>Glomeraceae</taxon>
        <taxon>Rhizophagus</taxon>
    </lineage>
</organism>
<reference evidence="3 4" key="2">
    <citation type="journal article" date="2018" name="New Phytol.">
        <title>High intraspecific genome diversity in the model arbuscular mycorrhizal symbiont Rhizophagus irregularis.</title>
        <authorList>
            <person name="Chen E.C.H."/>
            <person name="Morin E."/>
            <person name="Beaudet D."/>
            <person name="Noel J."/>
            <person name="Yildirir G."/>
            <person name="Ndikumana S."/>
            <person name="Charron P."/>
            <person name="St-Onge C."/>
            <person name="Giorgi J."/>
            <person name="Kruger M."/>
            <person name="Marton T."/>
            <person name="Ropars J."/>
            <person name="Grigoriev I.V."/>
            <person name="Hainaut M."/>
            <person name="Henrissat B."/>
            <person name="Roux C."/>
            <person name="Martin F."/>
            <person name="Corradi N."/>
        </authorList>
    </citation>
    <scope>NUCLEOTIDE SEQUENCE [LARGE SCALE GENOMIC DNA]</scope>
    <source>
        <strain evidence="3 4">DAOM 197198</strain>
    </source>
</reference>
<name>A0A2H5U772_RHIID</name>
<dbReference type="GO" id="GO:0004672">
    <property type="term" value="F:protein kinase activity"/>
    <property type="evidence" value="ECO:0007669"/>
    <property type="project" value="InterPro"/>
</dbReference>
<dbReference type="Pfam" id="PF07714">
    <property type="entry name" value="PK_Tyr_Ser-Thr"/>
    <property type="match status" value="1"/>
</dbReference>
<dbReference type="SUPFAM" id="SSF56112">
    <property type="entry name" value="Protein kinase-like (PK-like)"/>
    <property type="match status" value="1"/>
</dbReference>
<keyword evidence="4" id="KW-1185">Reference proteome</keyword>
<dbReference type="InterPro" id="IPR000719">
    <property type="entry name" value="Prot_kinase_dom"/>
</dbReference>
<dbReference type="GO" id="GO:0005524">
    <property type="term" value="F:ATP binding"/>
    <property type="evidence" value="ECO:0007669"/>
    <property type="project" value="UniProtKB-KW"/>
</dbReference>
<dbReference type="VEuPathDB" id="FungiDB:RhiirFUN_016392"/>
<keyword evidence="1" id="KW-0547">Nucleotide-binding</keyword>
<dbReference type="PANTHER" id="PTHR44329:SF298">
    <property type="entry name" value="MIXED LINEAGE KINASE DOMAIN-LIKE PROTEIN"/>
    <property type="match status" value="1"/>
</dbReference>
<dbReference type="AlphaFoldDB" id="A0A2H5U772"/>
<reference evidence="3 4" key="1">
    <citation type="journal article" date="2013" name="Proc. Natl. Acad. Sci. U.S.A.">
        <title>Genome of an arbuscular mycorrhizal fungus provides insight into the oldest plant symbiosis.</title>
        <authorList>
            <person name="Tisserant E."/>
            <person name="Malbreil M."/>
            <person name="Kuo A."/>
            <person name="Kohler A."/>
            <person name="Symeonidi A."/>
            <person name="Balestrini R."/>
            <person name="Charron P."/>
            <person name="Duensing N."/>
            <person name="Frei Dit Frey N."/>
            <person name="Gianinazzi-Pearson V."/>
            <person name="Gilbert L.B."/>
            <person name="Handa Y."/>
            <person name="Herr J.R."/>
            <person name="Hijri M."/>
            <person name="Koul R."/>
            <person name="Kawaguchi M."/>
            <person name="Krajinski F."/>
            <person name="Lammers P.J."/>
            <person name="Masclaux F.G."/>
            <person name="Murat C."/>
            <person name="Morin E."/>
            <person name="Ndikumana S."/>
            <person name="Pagni M."/>
            <person name="Petitpierre D."/>
            <person name="Requena N."/>
            <person name="Rosikiewicz P."/>
            <person name="Riley R."/>
            <person name="Saito K."/>
            <person name="San Clemente H."/>
            <person name="Shapiro H."/>
            <person name="van Tuinen D."/>
            <person name="Becard G."/>
            <person name="Bonfante P."/>
            <person name="Paszkowski U."/>
            <person name="Shachar-Hill Y.Y."/>
            <person name="Tuskan G.A."/>
            <person name="Young P.W."/>
            <person name="Sanders I.R."/>
            <person name="Henrissat B."/>
            <person name="Rensing S.A."/>
            <person name="Grigoriev I.V."/>
            <person name="Corradi N."/>
            <person name="Roux C."/>
            <person name="Martin F."/>
        </authorList>
    </citation>
    <scope>NUCLEOTIDE SEQUENCE [LARGE SCALE GENOMIC DNA]</scope>
    <source>
        <strain evidence="3 4">DAOM 197198</strain>
    </source>
</reference>
<dbReference type="GO" id="GO:0097527">
    <property type="term" value="P:necroptotic signaling pathway"/>
    <property type="evidence" value="ECO:0007669"/>
    <property type="project" value="TreeGrafter"/>
</dbReference>
<evidence type="ECO:0000256" key="1">
    <source>
        <dbReference type="ARBA" id="ARBA00022741"/>
    </source>
</evidence>